<dbReference type="Proteomes" id="UP001194468">
    <property type="component" value="Unassembled WGS sequence"/>
</dbReference>
<reference evidence="1" key="2">
    <citation type="journal article" date="2020" name="Nat. Commun.">
        <title>Large-scale genome sequencing of mycorrhizal fungi provides insights into the early evolution of symbiotic traits.</title>
        <authorList>
            <person name="Miyauchi S."/>
            <person name="Kiss E."/>
            <person name="Kuo A."/>
            <person name="Drula E."/>
            <person name="Kohler A."/>
            <person name="Sanchez-Garcia M."/>
            <person name="Morin E."/>
            <person name="Andreopoulos B."/>
            <person name="Barry K.W."/>
            <person name="Bonito G."/>
            <person name="Buee M."/>
            <person name="Carver A."/>
            <person name="Chen C."/>
            <person name="Cichocki N."/>
            <person name="Clum A."/>
            <person name="Culley D."/>
            <person name="Crous P.W."/>
            <person name="Fauchery L."/>
            <person name="Girlanda M."/>
            <person name="Hayes R.D."/>
            <person name="Keri Z."/>
            <person name="LaButti K."/>
            <person name="Lipzen A."/>
            <person name="Lombard V."/>
            <person name="Magnuson J."/>
            <person name="Maillard F."/>
            <person name="Murat C."/>
            <person name="Nolan M."/>
            <person name="Ohm R.A."/>
            <person name="Pangilinan J."/>
            <person name="Pereira M.F."/>
            <person name="Perotto S."/>
            <person name="Peter M."/>
            <person name="Pfister S."/>
            <person name="Riley R."/>
            <person name="Sitrit Y."/>
            <person name="Stielow J.B."/>
            <person name="Szollosi G."/>
            <person name="Zifcakova L."/>
            <person name="Stursova M."/>
            <person name="Spatafora J.W."/>
            <person name="Tedersoo L."/>
            <person name="Vaario L.M."/>
            <person name="Yamada A."/>
            <person name="Yan M."/>
            <person name="Wang P."/>
            <person name="Xu J."/>
            <person name="Bruns T."/>
            <person name="Baldrian P."/>
            <person name="Vilgalys R."/>
            <person name="Dunand C."/>
            <person name="Henrissat B."/>
            <person name="Grigoriev I.V."/>
            <person name="Hibbett D."/>
            <person name="Nagy L.G."/>
            <person name="Martin F.M."/>
        </authorList>
    </citation>
    <scope>NUCLEOTIDE SEQUENCE</scope>
    <source>
        <strain evidence="1">BED1</strain>
    </source>
</reference>
<gene>
    <name evidence="1" type="ORF">L210DRAFT_862036</name>
</gene>
<evidence type="ECO:0000313" key="1">
    <source>
        <dbReference type="EMBL" id="KAF8442921.1"/>
    </source>
</evidence>
<reference evidence="1" key="1">
    <citation type="submission" date="2019-10" db="EMBL/GenBank/DDBJ databases">
        <authorList>
            <consortium name="DOE Joint Genome Institute"/>
            <person name="Kuo A."/>
            <person name="Miyauchi S."/>
            <person name="Kiss E."/>
            <person name="Drula E."/>
            <person name="Kohler A."/>
            <person name="Sanchez-Garcia M."/>
            <person name="Andreopoulos B."/>
            <person name="Barry K.W."/>
            <person name="Bonito G."/>
            <person name="Buee M."/>
            <person name="Carver A."/>
            <person name="Chen C."/>
            <person name="Cichocki N."/>
            <person name="Clum A."/>
            <person name="Culley D."/>
            <person name="Crous P.W."/>
            <person name="Fauchery L."/>
            <person name="Girlanda M."/>
            <person name="Hayes R."/>
            <person name="Keri Z."/>
            <person name="LaButti K."/>
            <person name="Lipzen A."/>
            <person name="Lombard V."/>
            <person name="Magnuson J."/>
            <person name="Maillard F."/>
            <person name="Morin E."/>
            <person name="Murat C."/>
            <person name="Nolan M."/>
            <person name="Ohm R."/>
            <person name="Pangilinan J."/>
            <person name="Pereira M."/>
            <person name="Perotto S."/>
            <person name="Peter M."/>
            <person name="Riley R."/>
            <person name="Sitrit Y."/>
            <person name="Stielow B."/>
            <person name="Szollosi G."/>
            <person name="Zifcakova L."/>
            <person name="Stursova M."/>
            <person name="Spatafora J.W."/>
            <person name="Tedersoo L."/>
            <person name="Vaario L.-M."/>
            <person name="Yamada A."/>
            <person name="Yan M."/>
            <person name="Wang P."/>
            <person name="Xu J."/>
            <person name="Bruns T."/>
            <person name="Baldrian P."/>
            <person name="Vilgalys R."/>
            <person name="Henrissat B."/>
            <person name="Grigoriev I.V."/>
            <person name="Hibbett D."/>
            <person name="Nagy L.G."/>
            <person name="Martin F.M."/>
        </authorList>
    </citation>
    <scope>NUCLEOTIDE SEQUENCE</scope>
    <source>
        <strain evidence="1">BED1</strain>
    </source>
</reference>
<comment type="caution">
    <text evidence="1">The sequence shown here is derived from an EMBL/GenBank/DDBJ whole genome shotgun (WGS) entry which is preliminary data.</text>
</comment>
<evidence type="ECO:0008006" key="3">
    <source>
        <dbReference type="Google" id="ProtNLM"/>
    </source>
</evidence>
<dbReference type="Gene3D" id="3.30.70.100">
    <property type="match status" value="2"/>
</dbReference>
<accession>A0AAD4GGN6</accession>
<dbReference type="EMBL" id="WHUW01000008">
    <property type="protein sequence ID" value="KAF8442921.1"/>
    <property type="molecule type" value="Genomic_DNA"/>
</dbReference>
<keyword evidence="2" id="KW-1185">Reference proteome</keyword>
<evidence type="ECO:0000313" key="2">
    <source>
        <dbReference type="Proteomes" id="UP001194468"/>
    </source>
</evidence>
<dbReference type="AlphaFoldDB" id="A0AAD4GGN6"/>
<protein>
    <recommendedName>
        <fullName evidence="3">ABM domain-containing protein</fullName>
    </recommendedName>
</protein>
<name>A0AAD4GGN6_BOLED</name>
<organism evidence="1 2">
    <name type="scientific">Boletus edulis BED1</name>
    <dbReference type="NCBI Taxonomy" id="1328754"/>
    <lineage>
        <taxon>Eukaryota</taxon>
        <taxon>Fungi</taxon>
        <taxon>Dikarya</taxon>
        <taxon>Basidiomycota</taxon>
        <taxon>Agaricomycotina</taxon>
        <taxon>Agaricomycetes</taxon>
        <taxon>Agaricomycetidae</taxon>
        <taxon>Boletales</taxon>
        <taxon>Boletineae</taxon>
        <taxon>Boletaceae</taxon>
        <taxon>Boletoideae</taxon>
        <taxon>Boletus</taxon>
    </lineage>
</organism>
<sequence length="200" mass="21967">MPSVAQIVHFTASKGYKSGSVSLDGPLAEVKKANGLKQSYVGYETEDDTVVFWVNDWVSKDACDAFTKQADYPRIEAGSRPAFGSEPTTNYVEFEDTKGGLGAPITEFVTFTLKEGKSMAELEPLVQKLHELLPGTPRFHGDSWAVIIDKPNAYHGILGWDTVQAHWDAVSSGPLKEVIDRVKLIAEVWLVHAELKPFSG</sequence>
<proteinExistence type="predicted"/>